<dbReference type="InterPro" id="IPR051797">
    <property type="entry name" value="TrmB-like"/>
</dbReference>
<dbReference type="Pfam" id="PF13384">
    <property type="entry name" value="HTH_23"/>
    <property type="match status" value="1"/>
</dbReference>
<dbReference type="CDD" id="cd06170">
    <property type="entry name" value="LuxR_C_like"/>
    <property type="match status" value="1"/>
</dbReference>
<name>A0ABW0EW36_9PSEU</name>
<evidence type="ECO:0000313" key="2">
    <source>
        <dbReference type="EMBL" id="MFC5290310.1"/>
    </source>
</evidence>
<dbReference type="EMBL" id="JBHSKF010000015">
    <property type="protein sequence ID" value="MFC5290310.1"/>
    <property type="molecule type" value="Genomic_DNA"/>
</dbReference>
<accession>A0ABW0EW36</accession>
<sequence>MPVEPQGLSAEAEQLYLRLLGGTAPDDDAALAELTRVGLVRASGAGVEVRPPRAALSALAARHEVAAVRARESAEALAAAFAERGGVDADFVEVLRGGEEVTATFEAMQAQAKAEIRALDPGSYLSPRPAATPAQPPALARGIAYRVVYDSSLLQDAAGFDSVQSSIAVGEQARAFPGVPLKLVVADSDRALIAVPTTSGGDVVALLIHPSVLLSALVELFEAFWRMAVPVTGSGPDDAGAQQEPTLPTRRLLALLSAGLTDESIARDLGVSERTVHRRVSRLQQLLGAQTRFQLGVQASRRGWL</sequence>
<dbReference type="PANTHER" id="PTHR34293:SF1">
    <property type="entry name" value="HTH-TYPE TRANSCRIPTIONAL REGULATOR TRMBL2"/>
    <property type="match status" value="1"/>
</dbReference>
<protein>
    <submittedName>
        <fullName evidence="2">Helix-turn-helix domain-containing protein</fullName>
    </submittedName>
</protein>
<dbReference type="SUPFAM" id="SSF46894">
    <property type="entry name" value="C-terminal effector domain of the bipartite response regulators"/>
    <property type="match status" value="1"/>
</dbReference>
<dbReference type="InterPro" id="IPR036388">
    <property type="entry name" value="WH-like_DNA-bd_sf"/>
</dbReference>
<comment type="caution">
    <text evidence="2">The sequence shown here is derived from an EMBL/GenBank/DDBJ whole genome shotgun (WGS) entry which is preliminary data.</text>
</comment>
<dbReference type="Proteomes" id="UP001596157">
    <property type="component" value="Unassembled WGS sequence"/>
</dbReference>
<reference evidence="3" key="1">
    <citation type="journal article" date="2019" name="Int. J. Syst. Evol. Microbiol.">
        <title>The Global Catalogue of Microorganisms (GCM) 10K type strain sequencing project: providing services to taxonomists for standard genome sequencing and annotation.</title>
        <authorList>
            <consortium name="The Broad Institute Genomics Platform"/>
            <consortium name="The Broad Institute Genome Sequencing Center for Infectious Disease"/>
            <person name="Wu L."/>
            <person name="Ma J."/>
        </authorList>
    </citation>
    <scope>NUCLEOTIDE SEQUENCE [LARGE SCALE GENOMIC DNA]</scope>
    <source>
        <strain evidence="3">CCUG 59778</strain>
    </source>
</reference>
<dbReference type="PANTHER" id="PTHR34293">
    <property type="entry name" value="HTH-TYPE TRANSCRIPTIONAL REGULATOR TRMBL2"/>
    <property type="match status" value="1"/>
</dbReference>
<proteinExistence type="predicted"/>
<evidence type="ECO:0000313" key="3">
    <source>
        <dbReference type="Proteomes" id="UP001596157"/>
    </source>
</evidence>
<dbReference type="RefSeq" id="WP_378250194.1">
    <property type="nucleotide sequence ID" value="NZ_JBHSKF010000015.1"/>
</dbReference>
<dbReference type="InterPro" id="IPR016032">
    <property type="entry name" value="Sig_transdc_resp-reg_C-effctor"/>
</dbReference>
<organism evidence="2 3">
    <name type="scientific">Actinokineospora guangxiensis</name>
    <dbReference type="NCBI Taxonomy" id="1490288"/>
    <lineage>
        <taxon>Bacteria</taxon>
        <taxon>Bacillati</taxon>
        <taxon>Actinomycetota</taxon>
        <taxon>Actinomycetes</taxon>
        <taxon>Pseudonocardiales</taxon>
        <taxon>Pseudonocardiaceae</taxon>
        <taxon>Actinokineospora</taxon>
    </lineage>
</organism>
<feature type="domain" description="HTH luxR-type" evidence="1">
    <location>
        <begin position="245"/>
        <end position="299"/>
    </location>
</feature>
<evidence type="ECO:0000259" key="1">
    <source>
        <dbReference type="SMART" id="SM00421"/>
    </source>
</evidence>
<dbReference type="SMART" id="SM00421">
    <property type="entry name" value="HTH_LUXR"/>
    <property type="match status" value="1"/>
</dbReference>
<dbReference type="Gene3D" id="1.10.10.10">
    <property type="entry name" value="Winged helix-like DNA-binding domain superfamily/Winged helix DNA-binding domain"/>
    <property type="match status" value="1"/>
</dbReference>
<dbReference type="InterPro" id="IPR000792">
    <property type="entry name" value="Tscrpt_reg_LuxR_C"/>
</dbReference>
<gene>
    <name evidence="2" type="ORF">ACFPM7_24930</name>
</gene>
<keyword evidence="3" id="KW-1185">Reference proteome</keyword>